<comment type="caution">
    <text evidence="6">The sequence shown here is derived from an EMBL/GenBank/DDBJ whole genome shotgun (WGS) entry which is preliminary data.</text>
</comment>
<name>A0A5D4NYU4_9BACI</name>
<dbReference type="RefSeq" id="WP_148938386.1">
    <property type="nucleotide sequence ID" value="NZ_JBNILZ010000009.1"/>
</dbReference>
<evidence type="ECO:0000256" key="3">
    <source>
        <dbReference type="ARBA" id="ARBA00022989"/>
    </source>
</evidence>
<sequence length="92" mass="10822">MTRFISRLKFLFNIRRSVPFLVAFFKSPTVKVWKKLLSVGLIFGYILLPFDLIPDWLVIFGIVDDIAVFTLILQQMIKMAPEELKNKYDIKL</sequence>
<dbReference type="InterPro" id="IPR010652">
    <property type="entry name" value="DUF1232"/>
</dbReference>
<accession>A0A5D4NYU4</accession>
<dbReference type="AlphaFoldDB" id="A0A5D4NYU4"/>
<evidence type="ECO:0000259" key="5">
    <source>
        <dbReference type="Pfam" id="PF06803"/>
    </source>
</evidence>
<organism evidence="6 7">
    <name type="scientific">Rossellomorea vietnamensis</name>
    <dbReference type="NCBI Taxonomy" id="218284"/>
    <lineage>
        <taxon>Bacteria</taxon>
        <taxon>Bacillati</taxon>
        <taxon>Bacillota</taxon>
        <taxon>Bacilli</taxon>
        <taxon>Bacillales</taxon>
        <taxon>Bacillaceae</taxon>
        <taxon>Rossellomorea</taxon>
    </lineage>
</organism>
<dbReference type="OrthoDB" id="2679475at2"/>
<dbReference type="InterPro" id="IPR016941">
    <property type="entry name" value="UCP029962"/>
</dbReference>
<reference evidence="6 7" key="1">
    <citation type="submission" date="2019-08" db="EMBL/GenBank/DDBJ databases">
        <title>Bacillus genomes from the desert of Cuatro Cienegas, Coahuila.</title>
        <authorList>
            <person name="Olmedo-Alvarez G."/>
        </authorList>
    </citation>
    <scope>NUCLEOTIDE SEQUENCE [LARGE SCALE GENOMIC DNA]</scope>
    <source>
        <strain evidence="6 7">CH34_1T</strain>
    </source>
</reference>
<evidence type="ECO:0000256" key="4">
    <source>
        <dbReference type="ARBA" id="ARBA00023136"/>
    </source>
</evidence>
<dbReference type="EMBL" id="VTEI01000002">
    <property type="protein sequence ID" value="TYS18708.1"/>
    <property type="molecule type" value="Genomic_DNA"/>
</dbReference>
<protein>
    <submittedName>
        <fullName evidence="6">DUF1232 domain-containing protein</fullName>
    </submittedName>
</protein>
<keyword evidence="4" id="KW-0472">Membrane</keyword>
<evidence type="ECO:0000313" key="7">
    <source>
        <dbReference type="Proteomes" id="UP000322267"/>
    </source>
</evidence>
<keyword evidence="3" id="KW-1133">Transmembrane helix</keyword>
<evidence type="ECO:0000256" key="1">
    <source>
        <dbReference type="ARBA" id="ARBA00004127"/>
    </source>
</evidence>
<evidence type="ECO:0000313" key="6">
    <source>
        <dbReference type="EMBL" id="TYS18708.1"/>
    </source>
</evidence>
<keyword evidence="2" id="KW-0812">Transmembrane</keyword>
<gene>
    <name evidence="6" type="ORF">FZC78_04115</name>
</gene>
<dbReference type="PIRSF" id="PIRSF029962">
    <property type="entry name" value="UCP029962"/>
    <property type="match status" value="1"/>
</dbReference>
<feature type="domain" description="DUF1232" evidence="5">
    <location>
        <begin position="36"/>
        <end position="71"/>
    </location>
</feature>
<evidence type="ECO:0000256" key="2">
    <source>
        <dbReference type="ARBA" id="ARBA00022692"/>
    </source>
</evidence>
<proteinExistence type="predicted"/>
<dbReference type="Proteomes" id="UP000322267">
    <property type="component" value="Unassembled WGS sequence"/>
</dbReference>
<dbReference type="GO" id="GO:0012505">
    <property type="term" value="C:endomembrane system"/>
    <property type="evidence" value="ECO:0007669"/>
    <property type="project" value="UniProtKB-SubCell"/>
</dbReference>
<comment type="subcellular location">
    <subcellularLocation>
        <location evidence="1">Endomembrane system</location>
        <topology evidence="1">Multi-pass membrane protein</topology>
    </subcellularLocation>
</comment>
<dbReference type="Pfam" id="PF06803">
    <property type="entry name" value="DUF1232"/>
    <property type="match status" value="1"/>
</dbReference>